<dbReference type="EMBL" id="JACVVK020000524">
    <property type="protein sequence ID" value="KAK7468068.1"/>
    <property type="molecule type" value="Genomic_DNA"/>
</dbReference>
<reference evidence="2 3" key="1">
    <citation type="journal article" date="2023" name="Sci. Data">
        <title>Genome assembly of the Korean intertidal mud-creeper Batillaria attramentaria.</title>
        <authorList>
            <person name="Patra A.K."/>
            <person name="Ho P.T."/>
            <person name="Jun S."/>
            <person name="Lee S.J."/>
            <person name="Kim Y."/>
            <person name="Won Y.J."/>
        </authorList>
    </citation>
    <scope>NUCLEOTIDE SEQUENCE [LARGE SCALE GENOMIC DNA]</scope>
    <source>
        <strain evidence="2">Wonlab-2016</strain>
    </source>
</reference>
<gene>
    <name evidence="2" type="ORF">BaRGS_00036719</name>
</gene>
<feature type="region of interest" description="Disordered" evidence="1">
    <location>
        <begin position="1"/>
        <end position="34"/>
    </location>
</feature>
<sequence length="51" mass="5429">TTITDKGLALPMTPSDRRKAFSNLADDGTPNNSKLKRDQATWVIGEGPVSG</sequence>
<evidence type="ECO:0000313" key="3">
    <source>
        <dbReference type="Proteomes" id="UP001519460"/>
    </source>
</evidence>
<evidence type="ECO:0000256" key="1">
    <source>
        <dbReference type="SAM" id="MobiDB-lite"/>
    </source>
</evidence>
<organism evidence="2 3">
    <name type="scientific">Batillaria attramentaria</name>
    <dbReference type="NCBI Taxonomy" id="370345"/>
    <lineage>
        <taxon>Eukaryota</taxon>
        <taxon>Metazoa</taxon>
        <taxon>Spiralia</taxon>
        <taxon>Lophotrochozoa</taxon>
        <taxon>Mollusca</taxon>
        <taxon>Gastropoda</taxon>
        <taxon>Caenogastropoda</taxon>
        <taxon>Sorbeoconcha</taxon>
        <taxon>Cerithioidea</taxon>
        <taxon>Batillariidae</taxon>
        <taxon>Batillaria</taxon>
    </lineage>
</organism>
<keyword evidence="3" id="KW-1185">Reference proteome</keyword>
<accession>A0ABD0JAQ5</accession>
<comment type="caution">
    <text evidence="2">The sequence shown here is derived from an EMBL/GenBank/DDBJ whole genome shotgun (WGS) entry which is preliminary data.</text>
</comment>
<dbReference type="Proteomes" id="UP001519460">
    <property type="component" value="Unassembled WGS sequence"/>
</dbReference>
<name>A0ABD0JAQ5_9CAEN</name>
<feature type="non-terminal residue" evidence="2">
    <location>
        <position position="1"/>
    </location>
</feature>
<dbReference type="AlphaFoldDB" id="A0ABD0JAQ5"/>
<evidence type="ECO:0008006" key="4">
    <source>
        <dbReference type="Google" id="ProtNLM"/>
    </source>
</evidence>
<proteinExistence type="predicted"/>
<evidence type="ECO:0000313" key="2">
    <source>
        <dbReference type="EMBL" id="KAK7468068.1"/>
    </source>
</evidence>
<feature type="non-terminal residue" evidence="2">
    <location>
        <position position="51"/>
    </location>
</feature>
<protein>
    <recommendedName>
        <fullName evidence="4">Peptidylprolyl isomerase</fullName>
    </recommendedName>
</protein>